<dbReference type="Proteomes" id="UP000664218">
    <property type="component" value="Unassembled WGS sequence"/>
</dbReference>
<dbReference type="EMBL" id="JAFNJU010000001">
    <property type="protein sequence ID" value="MBO1263516.1"/>
    <property type="molecule type" value="Genomic_DNA"/>
</dbReference>
<dbReference type="RefSeq" id="WP_207598036.1">
    <property type="nucleotide sequence ID" value="NZ_JAFNJU010000001.1"/>
</dbReference>
<sequence>MDVFKEELDHRLLIETSLEDIAESSGNPFENLDKVTLFEKLVHEKDAKRIIERFMKKIEPFRNRLTDDMTQEEKEEIRFLFLELTEEMDKKKIFFDEPFLGSFIRKGYLKSTESFFSKAQEHDSSLNFTDLFQAVRNVWIMNSLQLLFDMDVQMTSSIFSYSMLYPYTDNLLDDPEISLSDKKAFNERLQLVLEGTIPSDVSHEESKIFEMIRNIELQYERESYPNVYQSLLMIQDAQVLSLSQNNPRKLSPNILLPISFYKGGASVLADGFLCKGELSETEMHFSFGYGAFLQLLDDLQDIDCDRKDNHWTLFSIKHQEEIYDREIIKVLCYISKVLDKYTIYTPEEETLKRIIRECTRLMIMDVVGQNPHLVSEKLYKCLESHCRVRLSFFKEYHEKFSDWSSLFSPAANQQNR</sequence>
<evidence type="ECO:0000313" key="2">
    <source>
        <dbReference type="Proteomes" id="UP000664218"/>
    </source>
</evidence>
<keyword evidence="2" id="KW-1185">Reference proteome</keyword>
<organism evidence="1 2">
    <name type="scientific">Proteiniclasticum aestuarii</name>
    <dbReference type="NCBI Taxonomy" id="2817862"/>
    <lineage>
        <taxon>Bacteria</taxon>
        <taxon>Bacillati</taxon>
        <taxon>Bacillota</taxon>
        <taxon>Clostridia</taxon>
        <taxon>Eubacteriales</taxon>
        <taxon>Clostridiaceae</taxon>
        <taxon>Proteiniclasticum</taxon>
    </lineage>
</organism>
<comment type="caution">
    <text evidence="1">The sequence shown here is derived from an EMBL/GenBank/DDBJ whole genome shotgun (WGS) entry which is preliminary data.</text>
</comment>
<reference evidence="1" key="1">
    <citation type="submission" date="2021-03" db="EMBL/GenBank/DDBJ databases">
        <title>Proteiniclasticum marinus sp. nov., isolated from tidal flat sediment.</title>
        <authorList>
            <person name="Namirimu T."/>
            <person name="Yang J.-A."/>
            <person name="Yang S.-H."/>
            <person name="Kim Y.-J."/>
            <person name="Kwon K.K."/>
        </authorList>
    </citation>
    <scope>NUCLEOTIDE SEQUENCE</scope>
    <source>
        <strain evidence="1">SCR006</strain>
    </source>
</reference>
<accession>A0A939H8M3</accession>
<proteinExistence type="predicted"/>
<evidence type="ECO:0000313" key="1">
    <source>
        <dbReference type="EMBL" id="MBO1263516.1"/>
    </source>
</evidence>
<dbReference type="AlphaFoldDB" id="A0A939H8M3"/>
<protein>
    <submittedName>
        <fullName evidence="1">Uncharacterized protein</fullName>
    </submittedName>
</protein>
<name>A0A939H8M3_9CLOT</name>
<gene>
    <name evidence="1" type="ORF">J3A84_00490</name>
</gene>